<evidence type="ECO:0000256" key="1">
    <source>
        <dbReference type="ARBA" id="ARBA00004442"/>
    </source>
</evidence>
<reference evidence="9 10" key="1">
    <citation type="submission" date="2019-11" db="EMBL/GenBank/DDBJ databases">
        <authorList>
            <person name="Holert J."/>
        </authorList>
    </citation>
    <scope>NUCLEOTIDE SEQUENCE [LARGE SCALE GENOMIC DNA]</scope>
    <source>
        <strain evidence="9">SB11_3</strain>
    </source>
</reference>
<keyword evidence="7" id="KW-0998">Cell outer membrane</keyword>
<evidence type="ECO:0000256" key="3">
    <source>
        <dbReference type="ARBA" id="ARBA00022448"/>
    </source>
</evidence>
<dbReference type="Pfam" id="PF02321">
    <property type="entry name" value="OEP"/>
    <property type="match status" value="2"/>
</dbReference>
<evidence type="ECO:0000256" key="6">
    <source>
        <dbReference type="ARBA" id="ARBA00023136"/>
    </source>
</evidence>
<keyword evidence="5" id="KW-0812">Transmembrane</keyword>
<keyword evidence="4" id="KW-1134">Transmembrane beta strand</keyword>
<dbReference type="PANTHER" id="PTHR30026">
    <property type="entry name" value="OUTER MEMBRANE PROTEIN TOLC"/>
    <property type="match status" value="1"/>
</dbReference>
<proteinExistence type="inferred from homology"/>
<evidence type="ECO:0000313" key="10">
    <source>
        <dbReference type="Proteomes" id="UP000441399"/>
    </source>
</evidence>
<feature type="region of interest" description="Disordered" evidence="8">
    <location>
        <begin position="132"/>
        <end position="154"/>
    </location>
</feature>
<keyword evidence="10" id="KW-1185">Reference proteome</keyword>
<dbReference type="Proteomes" id="UP000441399">
    <property type="component" value="Unassembled WGS sequence"/>
</dbReference>
<gene>
    <name evidence="9" type="primary">tolC</name>
    <name evidence="9" type="ORF">OPDIPICF_00395</name>
</gene>
<evidence type="ECO:0000256" key="5">
    <source>
        <dbReference type="ARBA" id="ARBA00022692"/>
    </source>
</evidence>
<dbReference type="NCBIfam" id="TIGR01844">
    <property type="entry name" value="type_I_sec_TolC"/>
    <property type="match status" value="1"/>
</dbReference>
<protein>
    <submittedName>
        <fullName evidence="9">Outer membrane protein TolC</fullName>
    </submittedName>
</protein>
<dbReference type="SUPFAM" id="SSF56954">
    <property type="entry name" value="Outer membrane efflux proteins (OEP)"/>
    <property type="match status" value="1"/>
</dbReference>
<comment type="subcellular location">
    <subcellularLocation>
        <location evidence="1">Cell outer membrane</location>
    </subcellularLocation>
</comment>
<evidence type="ECO:0000256" key="2">
    <source>
        <dbReference type="ARBA" id="ARBA00007613"/>
    </source>
</evidence>
<dbReference type="PANTHER" id="PTHR30026:SF20">
    <property type="entry name" value="OUTER MEMBRANE PROTEIN TOLC"/>
    <property type="match status" value="1"/>
</dbReference>
<dbReference type="InterPro" id="IPR010130">
    <property type="entry name" value="T1SS_OMP_TolC"/>
</dbReference>
<dbReference type="GO" id="GO:0015562">
    <property type="term" value="F:efflux transmembrane transporter activity"/>
    <property type="evidence" value="ECO:0007669"/>
    <property type="project" value="InterPro"/>
</dbReference>
<name>A0A5S9MZD6_9GAMM</name>
<dbReference type="Gene3D" id="1.20.1600.10">
    <property type="entry name" value="Outer membrane efflux proteins (OEP)"/>
    <property type="match status" value="1"/>
</dbReference>
<accession>A0A5S9MZD6</accession>
<sequence>MPVCRPCTYTLPSGFTTLSEEIFNDLIINEHLVLSLRYLLVVLKLILLKNSELDNKVTSHMRSKIALLGCMVSLAFIPRVYAENILEIYQDAVENDLVMRAAKAQLKAGLEAKDQALAAYLPQIGATANYGQNKSKSESSGFPDGSINPSTFNSSSTTGGQWSLSLGQQILNMATWYSLQGSDHQTKQAEYEFFKTQQTLIVRTVEAYLGVLRAHNNLESSQAEERAVKQQLDQTQQRFNVGLVAITDVHEAKAAFDLAKVTRLNDQGALETSYEALTVLTGRFYDAVQPLSDNLPISLPTPEDRKAWTDLAMKGNPDLLIARENTESSKYSAKAARAARYPTVSLAANYGRGYTEGEQFQTENIKTSNQTDSIALQLTIPLWQGGALDSRARQASFRFEQARENMGSQQRQVVQQVRSSHIDVLTSIQQVSARKLSIVSAQSALDATQAGYNYGTRNIVDVLNAQRTLYQAQRDYGNSRYDYINDLLRLKQSAGVLTPQDILALNQWIEQKKQAVRNPGSMAAY</sequence>
<evidence type="ECO:0000256" key="4">
    <source>
        <dbReference type="ARBA" id="ARBA00022452"/>
    </source>
</evidence>
<organism evidence="9 10">
    <name type="scientific">BD1-7 clade bacterium</name>
    <dbReference type="NCBI Taxonomy" id="2029982"/>
    <lineage>
        <taxon>Bacteria</taxon>
        <taxon>Pseudomonadati</taxon>
        <taxon>Pseudomonadota</taxon>
        <taxon>Gammaproteobacteria</taxon>
        <taxon>Cellvibrionales</taxon>
        <taxon>Spongiibacteraceae</taxon>
        <taxon>BD1-7 clade</taxon>
    </lineage>
</organism>
<dbReference type="GO" id="GO:1990281">
    <property type="term" value="C:efflux pump complex"/>
    <property type="evidence" value="ECO:0007669"/>
    <property type="project" value="TreeGrafter"/>
</dbReference>
<dbReference type="AlphaFoldDB" id="A0A5S9MZD6"/>
<keyword evidence="6" id="KW-0472">Membrane</keyword>
<evidence type="ECO:0000256" key="7">
    <source>
        <dbReference type="ARBA" id="ARBA00023237"/>
    </source>
</evidence>
<dbReference type="InterPro" id="IPR051906">
    <property type="entry name" value="TolC-like"/>
</dbReference>
<comment type="similarity">
    <text evidence="2">Belongs to the outer membrane factor (OMF) (TC 1.B.17) family.</text>
</comment>
<dbReference type="EMBL" id="CACSIO010000001">
    <property type="protein sequence ID" value="CAA0082265.1"/>
    <property type="molecule type" value="Genomic_DNA"/>
</dbReference>
<dbReference type="GO" id="GO:0009279">
    <property type="term" value="C:cell outer membrane"/>
    <property type="evidence" value="ECO:0007669"/>
    <property type="project" value="UniProtKB-SubCell"/>
</dbReference>
<evidence type="ECO:0000313" key="9">
    <source>
        <dbReference type="EMBL" id="CAA0082265.1"/>
    </source>
</evidence>
<keyword evidence="3" id="KW-0813">Transport</keyword>
<dbReference type="InterPro" id="IPR003423">
    <property type="entry name" value="OMP_efflux"/>
</dbReference>
<evidence type="ECO:0000256" key="8">
    <source>
        <dbReference type="SAM" id="MobiDB-lite"/>
    </source>
</evidence>
<dbReference type="GO" id="GO:0015288">
    <property type="term" value="F:porin activity"/>
    <property type="evidence" value="ECO:0007669"/>
    <property type="project" value="TreeGrafter"/>
</dbReference>